<dbReference type="STRING" id="356660.SAMN05444336_102606"/>
<sequence>MTRDIAVLGGAGGIGRALVAALIAQGDRVAVLDLPASLARHPQDCPEIPVDATSEASVAEAMAAVAALWPGGMHGFVNLAGWNSEIRPVSDTPADYFDGVIEGNLRSAFLAARAASPRMAEGGAMVLTSSGLGAFIRPGFGPYAMAKAGVIALTKTLALELAPRVRVNAVGPAVVDTAFIRGGTGRSDETQADAVDLSRHRAMTPLGRVAVPADIVGPMKFLLSEDAAFMTGQVLWVNGGAYMP</sequence>
<dbReference type="InterPro" id="IPR036291">
    <property type="entry name" value="NAD(P)-bd_dom_sf"/>
</dbReference>
<evidence type="ECO:0000313" key="3">
    <source>
        <dbReference type="EMBL" id="SDW87894.1"/>
    </source>
</evidence>
<name>A0A1H2X5X9_9RHOB</name>
<reference evidence="3 4" key="1">
    <citation type="submission" date="2016-10" db="EMBL/GenBank/DDBJ databases">
        <authorList>
            <person name="de Groot N.N."/>
        </authorList>
    </citation>
    <scope>NUCLEOTIDE SEQUENCE [LARGE SCALE GENOMIC DNA]</scope>
    <source>
        <strain evidence="3 4">DSM 17890</strain>
    </source>
</reference>
<dbReference type="EMBL" id="FNMZ01000002">
    <property type="protein sequence ID" value="SDW87894.1"/>
    <property type="molecule type" value="Genomic_DNA"/>
</dbReference>
<dbReference type="Proteomes" id="UP000199118">
    <property type="component" value="Unassembled WGS sequence"/>
</dbReference>
<dbReference type="InterPro" id="IPR020904">
    <property type="entry name" value="Sc_DH/Rdtase_CS"/>
</dbReference>
<dbReference type="PROSITE" id="PS00061">
    <property type="entry name" value="ADH_SHORT"/>
    <property type="match status" value="1"/>
</dbReference>
<dbReference type="GO" id="GO:0016616">
    <property type="term" value="F:oxidoreductase activity, acting on the CH-OH group of donors, NAD or NADP as acceptor"/>
    <property type="evidence" value="ECO:0007669"/>
    <property type="project" value="TreeGrafter"/>
</dbReference>
<evidence type="ECO:0000256" key="1">
    <source>
        <dbReference type="ARBA" id="ARBA00006484"/>
    </source>
</evidence>
<organism evidence="3 4">
    <name type="scientific">Albimonas donghaensis</name>
    <dbReference type="NCBI Taxonomy" id="356660"/>
    <lineage>
        <taxon>Bacteria</taxon>
        <taxon>Pseudomonadati</taxon>
        <taxon>Pseudomonadota</taxon>
        <taxon>Alphaproteobacteria</taxon>
        <taxon>Rhodobacterales</taxon>
        <taxon>Paracoccaceae</taxon>
        <taxon>Albimonas</taxon>
    </lineage>
</organism>
<dbReference type="Gene3D" id="3.40.50.720">
    <property type="entry name" value="NAD(P)-binding Rossmann-like Domain"/>
    <property type="match status" value="1"/>
</dbReference>
<dbReference type="Pfam" id="PF13561">
    <property type="entry name" value="adh_short_C2"/>
    <property type="match status" value="1"/>
</dbReference>
<gene>
    <name evidence="3" type="ORF">SAMN05444336_102606</name>
</gene>
<dbReference type="SUPFAM" id="SSF51735">
    <property type="entry name" value="NAD(P)-binding Rossmann-fold domains"/>
    <property type="match status" value="1"/>
</dbReference>
<evidence type="ECO:0000313" key="4">
    <source>
        <dbReference type="Proteomes" id="UP000199118"/>
    </source>
</evidence>
<dbReference type="RefSeq" id="WP_176954692.1">
    <property type="nucleotide sequence ID" value="NZ_FNMZ01000002.1"/>
</dbReference>
<comment type="similarity">
    <text evidence="1">Belongs to the short-chain dehydrogenases/reductases (SDR) family.</text>
</comment>
<protein>
    <submittedName>
        <fullName evidence="3">NAD(P)-dependent dehydrogenase, short-chain alcohol dehydrogenase family</fullName>
    </submittedName>
</protein>
<keyword evidence="4" id="KW-1185">Reference proteome</keyword>
<keyword evidence="2" id="KW-0560">Oxidoreductase</keyword>
<dbReference type="InterPro" id="IPR002347">
    <property type="entry name" value="SDR_fam"/>
</dbReference>
<dbReference type="PANTHER" id="PTHR42760">
    <property type="entry name" value="SHORT-CHAIN DEHYDROGENASES/REDUCTASES FAMILY MEMBER"/>
    <property type="match status" value="1"/>
</dbReference>
<accession>A0A1H2X5X9</accession>
<dbReference type="PRINTS" id="PR00081">
    <property type="entry name" value="GDHRDH"/>
</dbReference>
<evidence type="ECO:0000256" key="2">
    <source>
        <dbReference type="ARBA" id="ARBA00023002"/>
    </source>
</evidence>
<dbReference type="AlphaFoldDB" id="A0A1H2X5X9"/>
<dbReference type="PANTHER" id="PTHR42760:SF133">
    <property type="entry name" value="3-OXOACYL-[ACYL-CARRIER-PROTEIN] REDUCTASE"/>
    <property type="match status" value="1"/>
</dbReference>
<dbReference type="CDD" id="cd05233">
    <property type="entry name" value="SDR_c"/>
    <property type="match status" value="1"/>
</dbReference>
<proteinExistence type="inferred from homology"/>